<dbReference type="InterPro" id="IPR008397">
    <property type="entry name" value="Alginate_lyase_dom"/>
</dbReference>
<evidence type="ECO:0000313" key="6">
    <source>
        <dbReference type="EMBL" id="MCG6660865.1"/>
    </source>
</evidence>
<dbReference type="SUPFAM" id="SSF48230">
    <property type="entry name" value="Chondroitin AC/alginate lyase"/>
    <property type="match status" value="1"/>
</dbReference>
<keyword evidence="2 5" id="KW-0456">Lyase</keyword>
<evidence type="ECO:0000256" key="3">
    <source>
        <dbReference type="SAM" id="SignalP"/>
    </source>
</evidence>
<dbReference type="Gene3D" id="1.50.10.100">
    <property type="entry name" value="Chondroitin AC/alginate lyase"/>
    <property type="match status" value="1"/>
</dbReference>
<dbReference type="GO" id="GO:0042597">
    <property type="term" value="C:periplasmic space"/>
    <property type="evidence" value="ECO:0007669"/>
    <property type="project" value="InterPro"/>
</dbReference>
<keyword evidence="1 3" id="KW-0732">Signal</keyword>
<evidence type="ECO:0000313" key="5">
    <source>
        <dbReference type="EMBL" id="MBA2779225.1"/>
    </source>
</evidence>
<dbReference type="Pfam" id="PF05426">
    <property type="entry name" value="Alginate_lyase"/>
    <property type="match status" value="1"/>
</dbReference>
<organism evidence="5 7">
    <name type="scientific">Billgrantia kenyensis</name>
    <dbReference type="NCBI Taxonomy" id="321266"/>
    <lineage>
        <taxon>Bacteria</taxon>
        <taxon>Pseudomonadati</taxon>
        <taxon>Pseudomonadota</taxon>
        <taxon>Gammaproteobacteria</taxon>
        <taxon>Oceanospirillales</taxon>
        <taxon>Halomonadaceae</taxon>
        <taxon>Billgrantia</taxon>
    </lineage>
</organism>
<gene>
    <name evidence="5" type="ORF">H1D44_09960</name>
    <name evidence="6" type="ORF">HOP48_04775</name>
</gene>
<feature type="chain" id="PRO_5031355707" evidence="3">
    <location>
        <begin position="33"/>
        <end position="415"/>
    </location>
</feature>
<dbReference type="Proteomes" id="UP000518091">
    <property type="component" value="Unassembled WGS sequence"/>
</dbReference>
<protein>
    <submittedName>
        <fullName evidence="5">Alginate lyase family protein</fullName>
    </submittedName>
    <submittedName>
        <fullName evidence="6">Poly(Beta-D-mannuronate) lyase</fullName>
    </submittedName>
</protein>
<sequence length="415" mass="46830">MPLAVVKGLIRHPLLPLLPAALLAIGSAAATADTLSREERMALDLSDYRVNDTDASYFDVEARMELLNETQNSILLQERKEAGLGISCQQKLNFEPITTRGGIPGFYPSPEEWELATEPLFAFEDSTSELAGAFVATGDTFYADCLVKYLYGWADAKALTTFRYDSLEPQAWFASESMLFAAAMAYSVVRPFVDGLEEERAEVERWLHGLALQHSAIPGEPEESCCNNHFYRRALYASMVGVLVEDDDLFRFGVSAIYSALHDMTESGALPLEVGRGRRATHYQNYALNYLITNMQVIERQGYDIFELEYEGSTIHEAIDFLFLILDDPAALGDYAPLEQFTGFLRDPQYFTWMDIYLAHYDHPQVADFVSRVRPTYNRSAGGFITLYFMTPDAQQHVFMDEERRSTEAFRGLGN</sequence>
<feature type="domain" description="Alginate lyase" evidence="4">
    <location>
        <begin position="110"/>
        <end position="330"/>
    </location>
</feature>
<evidence type="ECO:0000313" key="8">
    <source>
        <dbReference type="Proteomes" id="UP000814353"/>
    </source>
</evidence>
<dbReference type="InterPro" id="IPR008929">
    <property type="entry name" value="Chondroitin_lyas"/>
</dbReference>
<dbReference type="EMBL" id="JACEFT010000010">
    <property type="protein sequence ID" value="MBA2779225.1"/>
    <property type="molecule type" value="Genomic_DNA"/>
</dbReference>
<comment type="caution">
    <text evidence="5">The sequence shown here is derived from an EMBL/GenBank/DDBJ whole genome shotgun (WGS) entry which is preliminary data.</text>
</comment>
<dbReference type="Proteomes" id="UP000814353">
    <property type="component" value="Unassembled WGS sequence"/>
</dbReference>
<reference evidence="5 7" key="2">
    <citation type="submission" date="2020-07" db="EMBL/GenBank/DDBJ databases">
        <title>Identification of Halomonas strains.</title>
        <authorList>
            <person name="Xiao Z."/>
            <person name="Shen J."/>
        </authorList>
    </citation>
    <scope>NUCLEOTIDE SEQUENCE [LARGE SCALE GENOMIC DNA]</scope>
    <source>
        <strain evidence="5 7">DSM 17331</strain>
    </source>
</reference>
<keyword evidence="8" id="KW-1185">Reference proteome</keyword>
<name>A0A7V9W1B7_9GAMM</name>
<accession>A0A7V9W1B7</accession>
<evidence type="ECO:0000313" key="7">
    <source>
        <dbReference type="Proteomes" id="UP000518091"/>
    </source>
</evidence>
<evidence type="ECO:0000256" key="1">
    <source>
        <dbReference type="ARBA" id="ARBA00022729"/>
    </source>
</evidence>
<dbReference type="AlphaFoldDB" id="A0A7V9W1B7"/>
<dbReference type="GO" id="GO:0016829">
    <property type="term" value="F:lyase activity"/>
    <property type="evidence" value="ECO:0007669"/>
    <property type="project" value="UniProtKB-KW"/>
</dbReference>
<reference evidence="6 8" key="1">
    <citation type="submission" date="2020-05" db="EMBL/GenBank/DDBJ databases">
        <title>Comparative genomic analysis of denitrifying bacteria from Halomonas genus.</title>
        <authorList>
            <person name="Wang L."/>
            <person name="Shao Z."/>
        </authorList>
    </citation>
    <scope>NUCLEOTIDE SEQUENCE [LARGE SCALE GENOMIC DNA]</scope>
    <source>
        <strain evidence="6 8">DSM 17331</strain>
    </source>
</reference>
<dbReference type="EMBL" id="JABFUB010000002">
    <property type="protein sequence ID" value="MCG6660865.1"/>
    <property type="molecule type" value="Genomic_DNA"/>
</dbReference>
<evidence type="ECO:0000259" key="4">
    <source>
        <dbReference type="Pfam" id="PF05426"/>
    </source>
</evidence>
<proteinExistence type="predicted"/>
<feature type="signal peptide" evidence="3">
    <location>
        <begin position="1"/>
        <end position="32"/>
    </location>
</feature>
<evidence type="ECO:0000256" key="2">
    <source>
        <dbReference type="ARBA" id="ARBA00023239"/>
    </source>
</evidence>